<evidence type="ECO:0000313" key="1">
    <source>
        <dbReference type="EMBL" id="KAJ9181157.1"/>
    </source>
</evidence>
<comment type="caution">
    <text evidence="1">The sequence shown here is derived from an EMBL/GenBank/DDBJ whole genome shotgun (WGS) entry which is preliminary data.</text>
</comment>
<dbReference type="PANTHER" id="PTHR15319">
    <property type="entry name" value="TATA BOX-BINDING PROTEIN ASSOCIATED FACTOR RNA POLYMERASE I SUBUNIT C"/>
    <property type="match status" value="1"/>
</dbReference>
<gene>
    <name evidence="1" type="ORF">P3X46_009315</name>
</gene>
<proteinExistence type="predicted"/>
<reference evidence="1" key="1">
    <citation type="journal article" date="2023" name="Plant Biotechnol. J.">
        <title>Chromosome-level wild Hevea brasiliensis genome provides new tools for genomic-assisted breeding and valuable loci to elevate rubber yield.</title>
        <authorList>
            <person name="Cheng H."/>
            <person name="Song X."/>
            <person name="Hu Y."/>
            <person name="Wu T."/>
            <person name="Yang Q."/>
            <person name="An Z."/>
            <person name="Feng S."/>
            <person name="Deng Z."/>
            <person name="Wu W."/>
            <person name="Zeng X."/>
            <person name="Tu M."/>
            <person name="Wang X."/>
            <person name="Huang H."/>
        </authorList>
    </citation>
    <scope>NUCLEOTIDE SEQUENCE</scope>
    <source>
        <strain evidence="1">MT/VB/25A 57/8</strain>
    </source>
</reference>
<keyword evidence="2" id="KW-1185">Reference proteome</keyword>
<evidence type="ECO:0000313" key="2">
    <source>
        <dbReference type="Proteomes" id="UP001174677"/>
    </source>
</evidence>
<name>A0ABQ9MLG1_HEVBR</name>
<dbReference type="PANTHER" id="PTHR15319:SF1">
    <property type="entry name" value="TATA BOX-BINDING PROTEIN-ASSOCIATED FACTOR RNA POLYMERASE I SUBUNIT C"/>
    <property type="match status" value="1"/>
</dbReference>
<dbReference type="Proteomes" id="UP001174677">
    <property type="component" value="Chromosome 5"/>
</dbReference>
<dbReference type="EMBL" id="JARPOI010000005">
    <property type="protein sequence ID" value="KAJ9181157.1"/>
    <property type="molecule type" value="Genomic_DNA"/>
</dbReference>
<accession>A0ABQ9MLG1</accession>
<sequence length="916" mass="103293">MDFSEEWKSVFPIGSVFGAPRLLSSPSSKAILGPLFFNPKPQTLTQLFNSPSICPPLLNPPSGLSLSRFLSTSTTLDSPIPLSTASSIASLFGPQLHDNAASLLAHNRLQFLRCPHDNAVIIFFSTGCNHDQVGFLLLSVKERSLQVVGDPKGGVLTAKKCLNQRIVKILVNPVADSVYFDGNDSCSSNVVGYLLVYTMSSVHWFSVKISEISERPVLVYVGCKIFKSCSIVDACWSPHLLEESMVLLENGSLFLFDLKSDSSDIYFRGTMLKVSWEDSGNSENRKWLGCHFSWHPRVLIVAGSDAVFLVDWRHDGFKVTCLANIDMFGVYAPIEKERFLVFSKAVSDNFHFVLASDHILALCDVRKPLMPILQWAHGLDKPCYVDVFRLSQLRSNSRKSTHEWATASGFGIILGSFWNCEFSLFCYGPPLPAHKGSIASEISKISKSSYSWDLPSDLLLSGNKCRCGSCLVREEFLKDALPEWIDWQQKKDIVLGFGILSNDLSSLLFESDEFGGFTLIRLMSSGKLESQRYYASWDLVRKLEAAHRDQLLCFGDNLLYSLEDEEYKFPRRFKYLKLDYLSAYINGNISQVLDSNMTKPCKGSQQRESFSIDFHEILCEKLKICGFSQFRTSPAISVVFNDINLPTSVHEVALRSIWASLPMELLQLAFSSYSEFLEVLLDKKVVSLEFLVVPDLPQLPPFFLRNPSSRSSRWSHKVPHSNALVGPVLPLPILITLHELQNGCPNSQDEEIGGFSPEVELSNRCSEVMQVAREMAMPDSTVEPDDEDAVSLANDRDNIWVDSEKPKSFFLHCPVAVHCSTEVHRESNCVHKDGRFGFLISKVHEKESIHNNEVENVGQELFDDLCPIQLKFDAAAMDFSSQELKAYNLLKRHFSKWQEEFKPFRGFYSRFQKQDK</sequence>
<evidence type="ECO:0008006" key="3">
    <source>
        <dbReference type="Google" id="ProtNLM"/>
    </source>
</evidence>
<dbReference type="InterPro" id="IPR038801">
    <property type="entry name" value="TAF1C"/>
</dbReference>
<protein>
    <recommendedName>
        <fullName evidence="3">DUF295 domain-containing protein</fullName>
    </recommendedName>
</protein>
<organism evidence="1 2">
    <name type="scientific">Hevea brasiliensis</name>
    <name type="common">Para rubber tree</name>
    <name type="synonym">Siphonia brasiliensis</name>
    <dbReference type="NCBI Taxonomy" id="3981"/>
    <lineage>
        <taxon>Eukaryota</taxon>
        <taxon>Viridiplantae</taxon>
        <taxon>Streptophyta</taxon>
        <taxon>Embryophyta</taxon>
        <taxon>Tracheophyta</taxon>
        <taxon>Spermatophyta</taxon>
        <taxon>Magnoliopsida</taxon>
        <taxon>eudicotyledons</taxon>
        <taxon>Gunneridae</taxon>
        <taxon>Pentapetalae</taxon>
        <taxon>rosids</taxon>
        <taxon>fabids</taxon>
        <taxon>Malpighiales</taxon>
        <taxon>Euphorbiaceae</taxon>
        <taxon>Crotonoideae</taxon>
        <taxon>Micrandreae</taxon>
        <taxon>Hevea</taxon>
    </lineage>
</organism>